<evidence type="ECO:0000259" key="2">
    <source>
        <dbReference type="Pfam" id="PF07859"/>
    </source>
</evidence>
<evidence type="ECO:0000313" key="3">
    <source>
        <dbReference type="EMBL" id="OKL56588.1"/>
    </source>
</evidence>
<evidence type="ECO:0000313" key="4">
    <source>
        <dbReference type="Proteomes" id="UP000214365"/>
    </source>
</evidence>
<dbReference type="Pfam" id="PF07859">
    <property type="entry name" value="Abhydrolase_3"/>
    <property type="match status" value="1"/>
</dbReference>
<accession>A0A225AHN7</accession>
<dbReference type="EMBL" id="LFMY01000014">
    <property type="protein sequence ID" value="OKL56588.1"/>
    <property type="molecule type" value="Genomic_DNA"/>
</dbReference>
<dbReference type="STRING" id="1441469.A0A225AHN7"/>
<name>A0A225AHN7_TALAT</name>
<proteinExistence type="predicted"/>
<dbReference type="Proteomes" id="UP000214365">
    <property type="component" value="Unassembled WGS sequence"/>
</dbReference>
<dbReference type="OrthoDB" id="408631at2759"/>
<dbReference type="SUPFAM" id="SSF53474">
    <property type="entry name" value="alpha/beta-Hydrolases"/>
    <property type="match status" value="1"/>
</dbReference>
<dbReference type="InterPro" id="IPR050300">
    <property type="entry name" value="GDXG_lipolytic_enzyme"/>
</dbReference>
<evidence type="ECO:0000256" key="1">
    <source>
        <dbReference type="ARBA" id="ARBA00022801"/>
    </source>
</evidence>
<dbReference type="Gene3D" id="3.40.50.1820">
    <property type="entry name" value="alpha/beta hydrolase"/>
    <property type="match status" value="1"/>
</dbReference>
<sequence>MPQTPNTGREACDAELHDFFDKMSVPFELVTDDQIKAARKGISDTAASVQHKYEVYGKLDHKLIKLKDTNKEPFELSVFTPKDKPAPAGGRPCLYFIHGGGFVTNNQYSGIDSIFPCIADLNAVCVSINYNLAPESIAPNQMEQCYQGLVEFWNRYKDAGKINFDRLAVIGRSAGAALLVGLNLKIRERTKINIKCNIMSFPMLDDVCATESHKLFKKSPFLPSKTVKACWKYCLKIPRKSTKYTVPAKATTEDLKNFPETLVEIAEADVLRDEGSEFAAKLKSAGVRVACNKFAGFHCFDGGAGGTKIGQNVKQMRLEFLKKQMA</sequence>
<dbReference type="GeneID" id="31007863"/>
<dbReference type="PANTHER" id="PTHR48081:SF8">
    <property type="entry name" value="ALPHA_BETA HYDROLASE FOLD-3 DOMAIN-CONTAINING PROTEIN-RELATED"/>
    <property type="match status" value="1"/>
</dbReference>
<reference evidence="3 4" key="1">
    <citation type="submission" date="2015-06" db="EMBL/GenBank/DDBJ databases">
        <title>Talaromyces atroroseus IBT 11181 draft genome.</title>
        <authorList>
            <person name="Rasmussen K.B."/>
            <person name="Rasmussen S."/>
            <person name="Petersen B."/>
            <person name="Sicheritz-Ponten T."/>
            <person name="Mortensen U.H."/>
            <person name="Thrane U."/>
        </authorList>
    </citation>
    <scope>NUCLEOTIDE SEQUENCE [LARGE SCALE GENOMIC DNA]</scope>
    <source>
        <strain evidence="3 4">IBT 11181</strain>
    </source>
</reference>
<keyword evidence="1" id="KW-0378">Hydrolase</keyword>
<organism evidence="3 4">
    <name type="scientific">Talaromyces atroroseus</name>
    <dbReference type="NCBI Taxonomy" id="1441469"/>
    <lineage>
        <taxon>Eukaryota</taxon>
        <taxon>Fungi</taxon>
        <taxon>Dikarya</taxon>
        <taxon>Ascomycota</taxon>
        <taxon>Pezizomycotina</taxon>
        <taxon>Eurotiomycetes</taxon>
        <taxon>Eurotiomycetidae</taxon>
        <taxon>Eurotiales</taxon>
        <taxon>Trichocomaceae</taxon>
        <taxon>Talaromyces</taxon>
        <taxon>Talaromyces sect. Trachyspermi</taxon>
    </lineage>
</organism>
<dbReference type="PANTHER" id="PTHR48081">
    <property type="entry name" value="AB HYDROLASE SUPERFAMILY PROTEIN C4A8.06C"/>
    <property type="match status" value="1"/>
</dbReference>
<dbReference type="GO" id="GO:0016787">
    <property type="term" value="F:hydrolase activity"/>
    <property type="evidence" value="ECO:0007669"/>
    <property type="project" value="UniProtKB-KW"/>
</dbReference>
<dbReference type="RefSeq" id="XP_020116709.1">
    <property type="nucleotide sequence ID" value="XM_020263313.1"/>
</dbReference>
<feature type="domain" description="Alpha/beta hydrolase fold-3" evidence="2">
    <location>
        <begin position="95"/>
        <end position="300"/>
    </location>
</feature>
<keyword evidence="4" id="KW-1185">Reference proteome</keyword>
<gene>
    <name evidence="3" type="ORF">UA08_08107</name>
</gene>
<dbReference type="InterPro" id="IPR013094">
    <property type="entry name" value="AB_hydrolase_3"/>
</dbReference>
<dbReference type="AlphaFoldDB" id="A0A225AHN7"/>
<dbReference type="InterPro" id="IPR029058">
    <property type="entry name" value="AB_hydrolase_fold"/>
</dbReference>
<comment type="caution">
    <text evidence="3">The sequence shown here is derived from an EMBL/GenBank/DDBJ whole genome shotgun (WGS) entry which is preliminary data.</text>
</comment>
<protein>
    <recommendedName>
        <fullName evidence="2">Alpha/beta hydrolase fold-3 domain-containing protein</fullName>
    </recommendedName>
</protein>